<sequence>MKGAQIEQVSILACVTGLALCAAWFACLALTGHAPESLAMLISAVGGFELYHFGQGLWTALARRRAGGR</sequence>
<dbReference type="RefSeq" id="WP_317974181.1">
    <property type="nucleotide sequence ID" value="NZ_BTFW01000001.1"/>
</dbReference>
<evidence type="ECO:0000313" key="3">
    <source>
        <dbReference type="Proteomes" id="UP001187221"/>
    </source>
</evidence>
<feature type="transmembrane region" description="Helical" evidence="1">
    <location>
        <begin position="38"/>
        <end position="61"/>
    </location>
</feature>
<comment type="caution">
    <text evidence="2">The sequence shown here is derived from an EMBL/GenBank/DDBJ whole genome shotgun (WGS) entry which is preliminary data.</text>
</comment>
<proteinExistence type="predicted"/>
<evidence type="ECO:0000313" key="2">
    <source>
        <dbReference type="EMBL" id="GMM60381.1"/>
    </source>
</evidence>
<protein>
    <recommendedName>
        <fullName evidence="4">Lipoprotein</fullName>
    </recommendedName>
</protein>
<dbReference type="EMBL" id="BTFW01000001">
    <property type="protein sequence ID" value="GMM60381.1"/>
    <property type="molecule type" value="Genomic_DNA"/>
</dbReference>
<keyword evidence="3" id="KW-1185">Reference proteome</keyword>
<name>A0ABQ6P598_9SPHN</name>
<keyword evidence="1" id="KW-0812">Transmembrane</keyword>
<gene>
    <name evidence="2" type="ORF">NUTIK01_11580</name>
</gene>
<feature type="transmembrane region" description="Helical" evidence="1">
    <location>
        <begin position="12"/>
        <end position="32"/>
    </location>
</feature>
<accession>A0ABQ6P598</accession>
<organism evidence="2 3">
    <name type="scientific">Novosphingobium pituita</name>
    <dbReference type="NCBI Taxonomy" id="3056842"/>
    <lineage>
        <taxon>Bacteria</taxon>
        <taxon>Pseudomonadati</taxon>
        <taxon>Pseudomonadota</taxon>
        <taxon>Alphaproteobacteria</taxon>
        <taxon>Sphingomonadales</taxon>
        <taxon>Sphingomonadaceae</taxon>
        <taxon>Novosphingobium</taxon>
    </lineage>
</organism>
<dbReference type="Proteomes" id="UP001187221">
    <property type="component" value="Unassembled WGS sequence"/>
</dbReference>
<keyword evidence="1" id="KW-0472">Membrane</keyword>
<keyword evidence="1" id="KW-1133">Transmembrane helix</keyword>
<evidence type="ECO:0000256" key="1">
    <source>
        <dbReference type="SAM" id="Phobius"/>
    </source>
</evidence>
<evidence type="ECO:0008006" key="4">
    <source>
        <dbReference type="Google" id="ProtNLM"/>
    </source>
</evidence>
<reference evidence="2 3" key="1">
    <citation type="submission" date="2023-06" db="EMBL/GenBank/DDBJ databases">
        <title>Draft genome sequence of Novosphingobium sp. strain IK01.</title>
        <authorList>
            <person name="Hatamoto M."/>
            <person name="Ikarashi T."/>
            <person name="Yamaguchi T."/>
        </authorList>
    </citation>
    <scope>NUCLEOTIDE SEQUENCE [LARGE SCALE GENOMIC DNA]</scope>
    <source>
        <strain evidence="2 3">IK01</strain>
    </source>
</reference>
<dbReference type="PROSITE" id="PS51257">
    <property type="entry name" value="PROKAR_LIPOPROTEIN"/>
    <property type="match status" value="1"/>
</dbReference>